<comment type="caution">
    <text evidence="1">The sequence shown here is derived from an EMBL/GenBank/DDBJ whole genome shotgun (WGS) entry which is preliminary data.</text>
</comment>
<dbReference type="InterPro" id="IPR015421">
    <property type="entry name" value="PyrdxlP-dep_Trfase_major"/>
</dbReference>
<evidence type="ECO:0000313" key="2">
    <source>
        <dbReference type="Proteomes" id="UP000092024"/>
    </source>
</evidence>
<evidence type="ECO:0008006" key="3">
    <source>
        <dbReference type="Google" id="ProtNLM"/>
    </source>
</evidence>
<accession>A0A1A5YHQ7</accession>
<dbReference type="STRING" id="1844972.A7K91_03805"/>
<keyword evidence="2" id="KW-1185">Reference proteome</keyword>
<dbReference type="RefSeq" id="WP_068684455.1">
    <property type="nucleotide sequence ID" value="NZ_LYPA01000064.1"/>
</dbReference>
<organism evidence="1 2">
    <name type="scientific">Paenibacillus oryzae</name>
    <dbReference type="NCBI Taxonomy" id="1844972"/>
    <lineage>
        <taxon>Bacteria</taxon>
        <taxon>Bacillati</taxon>
        <taxon>Bacillota</taxon>
        <taxon>Bacilli</taxon>
        <taxon>Bacillales</taxon>
        <taxon>Paenibacillaceae</taxon>
        <taxon>Paenibacillus</taxon>
    </lineage>
</organism>
<gene>
    <name evidence="1" type="ORF">A7K91_03805</name>
</gene>
<dbReference type="AlphaFoldDB" id="A0A1A5YHQ7"/>
<dbReference type="InterPro" id="IPR015424">
    <property type="entry name" value="PyrdxlP-dep_Trfase"/>
</dbReference>
<reference evidence="1 2" key="1">
    <citation type="submission" date="2016-05" db="EMBL/GenBank/DDBJ databases">
        <title>Paenibacillus oryzae. sp. nov., isolated from the rice root.</title>
        <authorList>
            <person name="Zhang J."/>
            <person name="Zhang X."/>
        </authorList>
    </citation>
    <scope>NUCLEOTIDE SEQUENCE [LARGE SCALE GENOMIC DNA]</scope>
    <source>
        <strain evidence="1 2">1DrF-4</strain>
    </source>
</reference>
<sequence>MELAEAAEEEAASAFRAIDRTAERNQWKVIEAFKKHKVSDYHFSGSTGYGYNDRGREVLDLVYADAMGAEAALVRPHFASGTHTISTALFGVLRPGNELLYITGSPYDTLHKVIGKPGDGKGSLRDWGVHCSEVALLSDGSLDWTSIASAITARTKVIGVQRSRGYDWRSSFTIAQIAEIVERIKAIRNDLIVFVDNCYGEFTELKEPTEVGADLMAGSLIKNPGGGLAETGGYIAGKQAYVEAASYRLTAPGIGSEVGAMLGTLRSIYQGLFLAPLLVGQALKGSVLAAALFQRLGFETKPRWDEPRTDLIQAVRFGAPEPLIAFVQSIQKAAAVDAHVVPEPWDMPGYENPVIMAAGTFIQGGSLELSADAPIREPYIAYMQGGLTYAHAKYGILTALERLVLEGQIVIKPYIT</sequence>
<dbReference type="Pfam" id="PF06838">
    <property type="entry name" value="Met_gamma_lyase"/>
    <property type="match status" value="1"/>
</dbReference>
<evidence type="ECO:0000313" key="1">
    <source>
        <dbReference type="EMBL" id="OBR65109.1"/>
    </source>
</evidence>
<dbReference type="EMBL" id="LYPA01000064">
    <property type="protein sequence ID" value="OBR65109.1"/>
    <property type="molecule type" value="Genomic_DNA"/>
</dbReference>
<proteinExistence type="predicted"/>
<dbReference type="Gene3D" id="3.40.640.10">
    <property type="entry name" value="Type I PLP-dependent aspartate aminotransferase-like (Major domain)"/>
    <property type="match status" value="1"/>
</dbReference>
<name>A0A1A5YHQ7_9BACL</name>
<dbReference type="OrthoDB" id="9764766at2"/>
<dbReference type="PANTHER" id="PTHR46658">
    <property type="entry name" value="CYS OR MET METABOLISM PYRIDOXAL-PHOSPHATE-DEPENDENT ENZYME"/>
    <property type="match status" value="1"/>
</dbReference>
<dbReference type="InterPro" id="IPR009651">
    <property type="entry name" value="Met_g_lyase_put"/>
</dbReference>
<dbReference type="Gene3D" id="3.90.1150.60">
    <property type="entry name" value="Methioning gamme-lyase, C-terminal domain"/>
    <property type="match status" value="1"/>
</dbReference>
<dbReference type="Proteomes" id="UP000092024">
    <property type="component" value="Unassembled WGS sequence"/>
</dbReference>
<dbReference type="SUPFAM" id="SSF53383">
    <property type="entry name" value="PLP-dependent transferases"/>
    <property type="match status" value="1"/>
</dbReference>
<protein>
    <recommendedName>
        <fullName evidence="3">Aluminum resistance protein</fullName>
    </recommendedName>
</protein>
<dbReference type="PANTHER" id="PTHR46658:SF1">
    <property type="entry name" value="CYS OR MET METABOLISM PYRIDOXAL-PHOSPHATE-DEPENDENT ENZYME"/>
    <property type="match status" value="1"/>
</dbReference>